<keyword evidence="6 12" id="KW-1133">Transmembrane helix</keyword>
<keyword evidence="2" id="KW-0813">Transport</keyword>
<evidence type="ECO:0000259" key="13">
    <source>
        <dbReference type="Pfam" id="PF00520"/>
    </source>
</evidence>
<evidence type="ECO:0000256" key="12">
    <source>
        <dbReference type="SAM" id="Phobius"/>
    </source>
</evidence>
<dbReference type="PANTHER" id="PTHR45628">
    <property type="entry name" value="VOLTAGE-DEPENDENT CALCIUM CHANNEL TYPE A SUBUNIT ALPHA-1"/>
    <property type="match status" value="1"/>
</dbReference>
<keyword evidence="10" id="KW-0407">Ion channel</keyword>
<dbReference type="Pfam" id="PF00520">
    <property type="entry name" value="Ion_trans"/>
    <property type="match status" value="1"/>
</dbReference>
<evidence type="ECO:0000256" key="11">
    <source>
        <dbReference type="SAM" id="Coils"/>
    </source>
</evidence>
<keyword evidence="4" id="KW-0106">Calcium</keyword>
<keyword evidence="7" id="KW-0406">Ion transport</keyword>
<keyword evidence="9" id="KW-0325">Glycoprotein</keyword>
<feature type="transmembrane region" description="Helical" evidence="12">
    <location>
        <begin position="14"/>
        <end position="34"/>
    </location>
</feature>
<proteinExistence type="predicted"/>
<feature type="transmembrane region" description="Helical" evidence="12">
    <location>
        <begin position="81"/>
        <end position="100"/>
    </location>
</feature>
<evidence type="ECO:0000256" key="7">
    <source>
        <dbReference type="ARBA" id="ARBA00023065"/>
    </source>
</evidence>
<name>A0A410G357_9FLAO</name>
<feature type="coiled-coil region" evidence="11">
    <location>
        <begin position="241"/>
        <end position="268"/>
    </location>
</feature>
<comment type="subcellular location">
    <subcellularLocation>
        <location evidence="1">Membrane</location>
        <topology evidence="1">Multi-pass membrane protein</topology>
    </subcellularLocation>
</comment>
<dbReference type="Proteomes" id="UP000285517">
    <property type="component" value="Chromosome"/>
</dbReference>
<organism evidence="14 15">
    <name type="scientific">Aequorivita ciconiae</name>
    <dbReference type="NCBI Taxonomy" id="2494375"/>
    <lineage>
        <taxon>Bacteria</taxon>
        <taxon>Pseudomonadati</taxon>
        <taxon>Bacteroidota</taxon>
        <taxon>Flavobacteriia</taxon>
        <taxon>Flavobacteriales</taxon>
        <taxon>Flavobacteriaceae</taxon>
        <taxon>Aequorivita</taxon>
    </lineage>
</organism>
<keyword evidence="15" id="KW-1185">Reference proteome</keyword>
<accession>A0A410G357</accession>
<dbReference type="GO" id="GO:0098703">
    <property type="term" value="P:calcium ion import across plasma membrane"/>
    <property type="evidence" value="ECO:0007669"/>
    <property type="project" value="TreeGrafter"/>
</dbReference>
<dbReference type="Gene3D" id="1.10.287.70">
    <property type="match status" value="1"/>
</dbReference>
<keyword evidence="3 12" id="KW-0812">Transmembrane</keyword>
<keyword evidence="11" id="KW-0175">Coiled coil</keyword>
<dbReference type="SUPFAM" id="SSF81324">
    <property type="entry name" value="Voltage-gated potassium channels"/>
    <property type="match status" value="1"/>
</dbReference>
<evidence type="ECO:0000256" key="2">
    <source>
        <dbReference type="ARBA" id="ARBA00022448"/>
    </source>
</evidence>
<feature type="domain" description="Ion transport" evidence="13">
    <location>
        <begin position="18"/>
        <end position="239"/>
    </location>
</feature>
<evidence type="ECO:0000256" key="3">
    <source>
        <dbReference type="ARBA" id="ARBA00022692"/>
    </source>
</evidence>
<dbReference type="InterPro" id="IPR005821">
    <property type="entry name" value="Ion_trans_dom"/>
</dbReference>
<dbReference type="OrthoDB" id="5297065at2"/>
<dbReference type="AlphaFoldDB" id="A0A410G357"/>
<dbReference type="GO" id="GO:0005891">
    <property type="term" value="C:voltage-gated calcium channel complex"/>
    <property type="evidence" value="ECO:0007669"/>
    <property type="project" value="TreeGrafter"/>
</dbReference>
<dbReference type="RefSeq" id="WP_128250093.1">
    <property type="nucleotide sequence ID" value="NZ_CP034951.1"/>
</dbReference>
<dbReference type="InterPro" id="IPR027359">
    <property type="entry name" value="Volt_channel_dom_sf"/>
</dbReference>
<dbReference type="EMBL" id="CP034951">
    <property type="protein sequence ID" value="QAA81712.1"/>
    <property type="molecule type" value="Genomic_DNA"/>
</dbReference>
<evidence type="ECO:0000313" key="14">
    <source>
        <dbReference type="EMBL" id="QAA81712.1"/>
    </source>
</evidence>
<sequence>MAKQRHFIEKLRDLFLNEFFILGLIIINALIIFIDEFDLGYKTIGYLEASMTMLFIIEIWIKISHWGFRKYFSSNWNRLDFILIVVSLPSLLILFDNGAIMETNILLSLRILRVFKTFRLIRFMPEVDSFMKSIKRALQASYIIVLGFFILLFITALISCSLYKEIAPEYFRNPVVSIYSVFQLFSIEGWYEIPNLIAERSNEATAFFAKFYFSALLLGGGILGLSLVNSIFVDAMVSDNTDELEEDVKRLTQKIHSLEKKIDQLLKKSDDT</sequence>
<evidence type="ECO:0000256" key="8">
    <source>
        <dbReference type="ARBA" id="ARBA00023136"/>
    </source>
</evidence>
<evidence type="ECO:0000256" key="4">
    <source>
        <dbReference type="ARBA" id="ARBA00022837"/>
    </source>
</evidence>
<gene>
    <name evidence="14" type="ORF">EI546_08230</name>
</gene>
<feature type="transmembrane region" description="Helical" evidence="12">
    <location>
        <begin position="211"/>
        <end position="232"/>
    </location>
</feature>
<evidence type="ECO:0000313" key="15">
    <source>
        <dbReference type="Proteomes" id="UP000285517"/>
    </source>
</evidence>
<keyword evidence="5" id="KW-0851">Voltage-gated channel</keyword>
<dbReference type="PANTHER" id="PTHR45628:SF7">
    <property type="entry name" value="VOLTAGE-DEPENDENT CALCIUM CHANNEL TYPE A SUBUNIT ALPHA-1"/>
    <property type="match status" value="1"/>
</dbReference>
<protein>
    <submittedName>
        <fullName evidence="14">Ion transporter</fullName>
    </submittedName>
</protein>
<feature type="transmembrane region" description="Helical" evidence="12">
    <location>
        <begin position="40"/>
        <end position="61"/>
    </location>
</feature>
<dbReference type="Gene3D" id="1.20.120.350">
    <property type="entry name" value="Voltage-gated potassium channels. Chain C"/>
    <property type="match status" value="1"/>
</dbReference>
<evidence type="ECO:0000256" key="10">
    <source>
        <dbReference type="ARBA" id="ARBA00023303"/>
    </source>
</evidence>
<evidence type="ECO:0000256" key="1">
    <source>
        <dbReference type="ARBA" id="ARBA00004141"/>
    </source>
</evidence>
<dbReference type="InterPro" id="IPR050599">
    <property type="entry name" value="VDCC_alpha-1_subunit"/>
</dbReference>
<evidence type="ECO:0000256" key="6">
    <source>
        <dbReference type="ARBA" id="ARBA00022989"/>
    </source>
</evidence>
<reference evidence="14 15" key="1">
    <citation type="submission" date="2019-01" db="EMBL/GenBank/DDBJ databases">
        <title>Complete genome sequencing of Aequorivita sp. H23M31.</title>
        <authorList>
            <person name="Bae J.-W."/>
        </authorList>
    </citation>
    <scope>NUCLEOTIDE SEQUENCE [LARGE SCALE GENOMIC DNA]</scope>
    <source>
        <strain evidence="14 15">H23M31</strain>
    </source>
</reference>
<dbReference type="KEGG" id="aev:EI546_08230"/>
<dbReference type="GO" id="GO:0008331">
    <property type="term" value="F:high voltage-gated calcium channel activity"/>
    <property type="evidence" value="ECO:0007669"/>
    <property type="project" value="TreeGrafter"/>
</dbReference>
<evidence type="ECO:0000256" key="5">
    <source>
        <dbReference type="ARBA" id="ARBA00022882"/>
    </source>
</evidence>
<keyword evidence="8 12" id="KW-0472">Membrane</keyword>
<feature type="transmembrane region" description="Helical" evidence="12">
    <location>
        <begin position="140"/>
        <end position="163"/>
    </location>
</feature>
<evidence type="ECO:0000256" key="9">
    <source>
        <dbReference type="ARBA" id="ARBA00023180"/>
    </source>
</evidence>